<protein>
    <submittedName>
        <fullName evidence="1">Uncharacterized protein</fullName>
    </submittedName>
</protein>
<evidence type="ECO:0000313" key="1">
    <source>
        <dbReference type="EMBL" id="MBP2373781.1"/>
    </source>
</evidence>
<organism evidence="1 2">
    <name type="scientific">Paeniglutamicibacter psychrophenolicus</name>
    <dbReference type="NCBI Taxonomy" id="257454"/>
    <lineage>
        <taxon>Bacteria</taxon>
        <taxon>Bacillati</taxon>
        <taxon>Actinomycetota</taxon>
        <taxon>Actinomycetes</taxon>
        <taxon>Micrococcales</taxon>
        <taxon>Micrococcaceae</taxon>
        <taxon>Paeniglutamicibacter</taxon>
    </lineage>
</organism>
<keyword evidence="2" id="KW-1185">Reference proteome</keyword>
<gene>
    <name evidence="1" type="ORF">JOF46_001693</name>
</gene>
<dbReference type="Proteomes" id="UP000766570">
    <property type="component" value="Unassembled WGS sequence"/>
</dbReference>
<sequence>MSPTPTVVPVIMDIVGSRSHDDREASQRTIESAFTDIASHVTALEDWEATVGDEFQAVPDALRATLMLRLALPEDSDCRFGIGFGTNRSVASQSTARIQDGPGWWAARAAIDEARRREKARNPALRSWFRDPAEDAGARSRAATINSCLLVPVVPRHPVPEK</sequence>
<evidence type="ECO:0000313" key="2">
    <source>
        <dbReference type="Proteomes" id="UP000766570"/>
    </source>
</evidence>
<dbReference type="Pfam" id="PF16264">
    <property type="entry name" value="SatD"/>
    <property type="match status" value="1"/>
</dbReference>
<reference evidence="1 2" key="1">
    <citation type="submission" date="2021-03" db="EMBL/GenBank/DDBJ databases">
        <title>Sequencing the genomes of 1000 actinobacteria strains.</title>
        <authorList>
            <person name="Klenk H.-P."/>
        </authorList>
    </citation>
    <scope>NUCLEOTIDE SEQUENCE [LARGE SCALE GENOMIC DNA]</scope>
    <source>
        <strain evidence="1 2">DSM 15454</strain>
    </source>
</reference>
<dbReference type="EMBL" id="JAGIOE010000001">
    <property type="protein sequence ID" value="MBP2373781.1"/>
    <property type="molecule type" value="Genomic_DNA"/>
</dbReference>
<dbReference type="InterPro" id="IPR032580">
    <property type="entry name" value="SatD"/>
</dbReference>
<proteinExistence type="predicted"/>
<name>A0ABS4WCM1_9MICC</name>
<comment type="caution">
    <text evidence="1">The sequence shown here is derived from an EMBL/GenBank/DDBJ whole genome shotgun (WGS) entry which is preliminary data.</text>
</comment>
<dbReference type="RefSeq" id="WP_209906916.1">
    <property type="nucleotide sequence ID" value="NZ_BAAAMI010000011.1"/>
</dbReference>
<accession>A0ABS4WCM1</accession>